<dbReference type="Pfam" id="PF02469">
    <property type="entry name" value="Fasciclin"/>
    <property type="match status" value="1"/>
</dbReference>
<gene>
    <name evidence="2" type="ORF">PILCRDRAFT_17194</name>
</gene>
<dbReference type="InParanoid" id="A0A0C3ET75"/>
<feature type="domain" description="FAS1" evidence="1">
    <location>
        <begin position="1"/>
        <end position="28"/>
    </location>
</feature>
<evidence type="ECO:0000313" key="3">
    <source>
        <dbReference type="Proteomes" id="UP000054166"/>
    </source>
</evidence>
<dbReference type="InterPro" id="IPR036378">
    <property type="entry name" value="FAS1_dom_sf"/>
</dbReference>
<protein>
    <recommendedName>
        <fullName evidence="1">FAS1 domain-containing protein</fullName>
    </recommendedName>
</protein>
<reference evidence="3" key="2">
    <citation type="submission" date="2015-01" db="EMBL/GenBank/DDBJ databases">
        <title>Evolutionary Origins and Diversification of the Mycorrhizal Mutualists.</title>
        <authorList>
            <consortium name="DOE Joint Genome Institute"/>
            <consortium name="Mycorrhizal Genomics Consortium"/>
            <person name="Kohler A."/>
            <person name="Kuo A."/>
            <person name="Nagy L.G."/>
            <person name="Floudas D."/>
            <person name="Copeland A."/>
            <person name="Barry K.W."/>
            <person name="Cichocki N."/>
            <person name="Veneault-Fourrey C."/>
            <person name="LaButti K."/>
            <person name="Lindquist E.A."/>
            <person name="Lipzen A."/>
            <person name="Lundell T."/>
            <person name="Morin E."/>
            <person name="Murat C."/>
            <person name="Riley R."/>
            <person name="Ohm R."/>
            <person name="Sun H."/>
            <person name="Tunlid A."/>
            <person name="Henrissat B."/>
            <person name="Grigoriev I.V."/>
            <person name="Hibbett D.S."/>
            <person name="Martin F."/>
        </authorList>
    </citation>
    <scope>NUCLEOTIDE SEQUENCE [LARGE SCALE GENOMIC DNA]</scope>
    <source>
        <strain evidence="3">F 1598</strain>
    </source>
</reference>
<dbReference type="EMBL" id="KN833367">
    <property type="protein sequence ID" value="KIM71294.1"/>
    <property type="molecule type" value="Genomic_DNA"/>
</dbReference>
<dbReference type="HOGENOM" id="CLU_2292740_0_0_1"/>
<dbReference type="STRING" id="765440.A0A0C3ET75"/>
<dbReference type="AlphaFoldDB" id="A0A0C3ET75"/>
<sequence>MSGSSAARIVASDVLAKNGVVHVIDGVLANTASDPAAASSAYASATSVAAQTVTETGPVGGPTASRATRVSTSGSITISAGGLTSTLCAVAGVLAGGILAI</sequence>
<dbReference type="Proteomes" id="UP000054166">
    <property type="component" value="Unassembled WGS sequence"/>
</dbReference>
<proteinExistence type="predicted"/>
<organism evidence="2 3">
    <name type="scientific">Piloderma croceum (strain F 1598)</name>
    <dbReference type="NCBI Taxonomy" id="765440"/>
    <lineage>
        <taxon>Eukaryota</taxon>
        <taxon>Fungi</taxon>
        <taxon>Dikarya</taxon>
        <taxon>Basidiomycota</taxon>
        <taxon>Agaricomycotina</taxon>
        <taxon>Agaricomycetes</taxon>
        <taxon>Agaricomycetidae</taxon>
        <taxon>Atheliales</taxon>
        <taxon>Atheliaceae</taxon>
        <taxon>Piloderma</taxon>
    </lineage>
</organism>
<dbReference type="PROSITE" id="PS50213">
    <property type="entry name" value="FAS1"/>
    <property type="match status" value="1"/>
</dbReference>
<evidence type="ECO:0000313" key="2">
    <source>
        <dbReference type="EMBL" id="KIM71294.1"/>
    </source>
</evidence>
<dbReference type="Gene3D" id="2.30.180.10">
    <property type="entry name" value="FAS1 domain"/>
    <property type="match status" value="1"/>
</dbReference>
<reference evidence="2 3" key="1">
    <citation type="submission" date="2014-04" db="EMBL/GenBank/DDBJ databases">
        <authorList>
            <consortium name="DOE Joint Genome Institute"/>
            <person name="Kuo A."/>
            <person name="Tarkka M."/>
            <person name="Buscot F."/>
            <person name="Kohler A."/>
            <person name="Nagy L.G."/>
            <person name="Floudas D."/>
            <person name="Copeland A."/>
            <person name="Barry K.W."/>
            <person name="Cichocki N."/>
            <person name="Veneault-Fourrey C."/>
            <person name="LaButti K."/>
            <person name="Lindquist E.A."/>
            <person name="Lipzen A."/>
            <person name="Lundell T."/>
            <person name="Morin E."/>
            <person name="Murat C."/>
            <person name="Sun H."/>
            <person name="Tunlid A."/>
            <person name="Henrissat B."/>
            <person name="Grigoriev I.V."/>
            <person name="Hibbett D.S."/>
            <person name="Martin F."/>
            <person name="Nordberg H.P."/>
            <person name="Cantor M.N."/>
            <person name="Hua S.X."/>
        </authorList>
    </citation>
    <scope>NUCLEOTIDE SEQUENCE [LARGE SCALE GENOMIC DNA]</scope>
    <source>
        <strain evidence="2 3">F 1598</strain>
    </source>
</reference>
<evidence type="ECO:0000259" key="1">
    <source>
        <dbReference type="PROSITE" id="PS50213"/>
    </source>
</evidence>
<accession>A0A0C3ET75</accession>
<name>A0A0C3ET75_PILCF</name>
<keyword evidence="3" id="KW-1185">Reference proteome</keyword>
<dbReference type="SUPFAM" id="SSF82153">
    <property type="entry name" value="FAS1 domain"/>
    <property type="match status" value="1"/>
</dbReference>
<dbReference type="InterPro" id="IPR000782">
    <property type="entry name" value="FAS1_domain"/>
</dbReference>